<dbReference type="GO" id="GO:0006338">
    <property type="term" value="P:chromatin remodeling"/>
    <property type="evidence" value="ECO:0007669"/>
    <property type="project" value="EnsemblFungi"/>
</dbReference>
<proteinExistence type="inferred from homology"/>
<dbReference type="Pfam" id="PF07572">
    <property type="entry name" value="BCNT"/>
    <property type="match status" value="1"/>
</dbReference>
<dbReference type="KEGG" id="tpf:TPHA_0J01920"/>
<dbReference type="OrthoDB" id="445677at2759"/>
<feature type="region of interest" description="Disordered" evidence="4">
    <location>
        <begin position="218"/>
        <end position="242"/>
    </location>
</feature>
<comment type="function">
    <text evidence="3">Component of the SWR1 complex which mediates the ATP-dependent exchange of histone H2A for the H2A variant HZT1 leading to transcriptional regulation of selected genes by chromatin remodeling. Involved in chromosome stability.</text>
</comment>
<dbReference type="GO" id="GO:0000812">
    <property type="term" value="C:Swr1 complex"/>
    <property type="evidence" value="ECO:0007669"/>
    <property type="project" value="EnsemblFungi"/>
</dbReference>
<dbReference type="HOGENOM" id="CLU_062474_1_0_1"/>
<dbReference type="PROSITE" id="PS51279">
    <property type="entry name" value="BCNT_C"/>
    <property type="match status" value="1"/>
</dbReference>
<evidence type="ECO:0000259" key="5">
    <source>
        <dbReference type="PROSITE" id="PS51279"/>
    </source>
</evidence>
<dbReference type="STRING" id="1071381.G8BYS1"/>
<dbReference type="GO" id="GO:0005829">
    <property type="term" value="C:cytosol"/>
    <property type="evidence" value="ECO:0007669"/>
    <property type="project" value="EnsemblFungi"/>
</dbReference>
<dbReference type="OMA" id="LDWAAYV"/>
<dbReference type="InterPro" id="IPR027124">
    <property type="entry name" value="Swc5/CFDP1/2"/>
</dbReference>
<evidence type="ECO:0000256" key="4">
    <source>
        <dbReference type="SAM" id="MobiDB-lite"/>
    </source>
</evidence>
<evidence type="ECO:0000256" key="3">
    <source>
        <dbReference type="ARBA" id="ARBA00025222"/>
    </source>
</evidence>
<dbReference type="GeneID" id="11533225"/>
<dbReference type="PANTHER" id="PTHR48407">
    <property type="entry name" value="CRANIOFACIAL DEVELOPMENT PROTEIN 1"/>
    <property type="match status" value="1"/>
</dbReference>
<dbReference type="EMBL" id="HE612865">
    <property type="protein sequence ID" value="CCE65013.1"/>
    <property type="molecule type" value="Genomic_DNA"/>
</dbReference>
<gene>
    <name evidence="6" type="primary">TPHA0J01920</name>
    <name evidence="6" type="ordered locus">TPHA_0J01920</name>
</gene>
<evidence type="ECO:0000313" key="6">
    <source>
        <dbReference type="EMBL" id="CCE65013.1"/>
    </source>
</evidence>
<feature type="region of interest" description="Disordered" evidence="4">
    <location>
        <begin position="44"/>
        <end position="90"/>
    </location>
</feature>
<feature type="compositionally biased region" description="Polar residues" evidence="4">
    <location>
        <begin position="57"/>
        <end position="66"/>
    </location>
</feature>
<evidence type="ECO:0000313" key="7">
    <source>
        <dbReference type="Proteomes" id="UP000005666"/>
    </source>
</evidence>
<keyword evidence="7" id="KW-1185">Reference proteome</keyword>
<comment type="similarity">
    <text evidence="1">Belongs to the SWC5 family.</text>
</comment>
<dbReference type="PANTHER" id="PTHR48407:SF1">
    <property type="entry name" value="CRANIOFACIAL DEVELOPMENT PROTEIN 1"/>
    <property type="match status" value="1"/>
</dbReference>
<protein>
    <recommendedName>
        <fullName evidence="2">SWR1-complex protein 5</fullName>
    </recommendedName>
</protein>
<name>G8BYS1_TETPH</name>
<dbReference type="eggNOG" id="KOG4776">
    <property type="taxonomic scope" value="Eukaryota"/>
</dbReference>
<sequence length="335" mass="39237">MCRYIVLLYFIFDINRYRDKYTVKQNMAYDLKNKVVDDSDLNDEYNEEEDEDYDPNKVSTVDNITDGNVGEINDSESDEENENDYEESDKMNYSSIVSETGGLIRTRHAAKLEEEARKKYKYHHLQVEGLSAKTNDIWEELQNLSKERLNTTLSSKSVISENPDITDSTSELLGEEMIWIERSYKFADQVVNEKKQVLKSSAEAKEYLNNLKFQREKSAQNNKDEIKEKTENNTEVDHKDKEGLKLNLRRPLRRPPILELIIAGSLKPNLTTLEKSKLDWVTYVDKEGINAELSLHNKDGYLAKQDFLNRVEVKDNEKYKEFRKKQLAQQFEDSK</sequence>
<organism evidence="6 7">
    <name type="scientific">Tetrapisispora phaffii (strain ATCC 24235 / CBS 4417 / NBRC 1672 / NRRL Y-8282 / UCD 70-5)</name>
    <name type="common">Yeast</name>
    <name type="synonym">Fabospora phaffii</name>
    <dbReference type="NCBI Taxonomy" id="1071381"/>
    <lineage>
        <taxon>Eukaryota</taxon>
        <taxon>Fungi</taxon>
        <taxon>Dikarya</taxon>
        <taxon>Ascomycota</taxon>
        <taxon>Saccharomycotina</taxon>
        <taxon>Saccharomycetes</taxon>
        <taxon>Saccharomycetales</taxon>
        <taxon>Saccharomycetaceae</taxon>
        <taxon>Tetrapisispora</taxon>
    </lineage>
</organism>
<dbReference type="AlphaFoldDB" id="G8BYS1"/>
<dbReference type="InterPro" id="IPR011421">
    <property type="entry name" value="BCNT-C"/>
</dbReference>
<dbReference type="RefSeq" id="XP_003687447.1">
    <property type="nucleotide sequence ID" value="XM_003687399.1"/>
</dbReference>
<evidence type="ECO:0000256" key="1">
    <source>
        <dbReference type="ARBA" id="ARBA00010465"/>
    </source>
</evidence>
<accession>G8BYS1</accession>
<feature type="compositionally biased region" description="Acidic residues" evidence="4">
    <location>
        <begin position="73"/>
        <end position="87"/>
    </location>
</feature>
<reference evidence="6 7" key="1">
    <citation type="journal article" date="2011" name="Proc. Natl. Acad. Sci. U.S.A.">
        <title>Evolutionary erosion of yeast sex chromosomes by mating-type switching accidents.</title>
        <authorList>
            <person name="Gordon J.L."/>
            <person name="Armisen D."/>
            <person name="Proux-Wera E."/>
            <person name="Oheigeartaigh S.S."/>
            <person name="Byrne K.P."/>
            <person name="Wolfe K.H."/>
        </authorList>
    </citation>
    <scope>NUCLEOTIDE SEQUENCE [LARGE SCALE GENOMIC DNA]</scope>
    <source>
        <strain evidence="7">ATCC 24235 / CBS 4417 / NBRC 1672 / NRRL Y-8282 / UCD 70-5</strain>
    </source>
</reference>
<evidence type="ECO:0000256" key="2">
    <source>
        <dbReference type="ARBA" id="ARBA00019138"/>
    </source>
</evidence>
<dbReference type="Proteomes" id="UP000005666">
    <property type="component" value="Chromosome 10"/>
</dbReference>
<feature type="compositionally biased region" description="Acidic residues" evidence="4">
    <location>
        <begin position="44"/>
        <end position="53"/>
    </location>
</feature>
<feature type="domain" description="BCNT-C" evidence="5">
    <location>
        <begin position="252"/>
        <end position="329"/>
    </location>
</feature>